<dbReference type="OrthoDB" id="9812470at2"/>
<dbReference type="KEGG" id="hmo:HM1_1142"/>
<evidence type="ECO:0000313" key="2">
    <source>
        <dbReference type="EMBL" id="ABZ83432.1"/>
    </source>
</evidence>
<dbReference type="InterPro" id="IPR001509">
    <property type="entry name" value="Epimerase_deHydtase"/>
</dbReference>
<accession>B0THJ4</accession>
<dbReference type="Pfam" id="PF01370">
    <property type="entry name" value="Epimerase"/>
    <property type="match status" value="1"/>
</dbReference>
<dbReference type="EMBL" id="CP000930">
    <property type="protein sequence ID" value="ABZ83432.1"/>
    <property type="molecule type" value="Genomic_DNA"/>
</dbReference>
<feature type="domain" description="NAD-dependent epimerase/dehydratase" evidence="1">
    <location>
        <begin position="2"/>
        <end position="195"/>
    </location>
</feature>
<dbReference type="STRING" id="498761.HM1_1142"/>
<organism evidence="2 3">
    <name type="scientific">Heliobacterium modesticaldum (strain ATCC 51547 / Ice1)</name>
    <dbReference type="NCBI Taxonomy" id="498761"/>
    <lineage>
        <taxon>Bacteria</taxon>
        <taxon>Bacillati</taxon>
        <taxon>Bacillota</taxon>
        <taxon>Clostridia</taxon>
        <taxon>Eubacteriales</taxon>
        <taxon>Heliobacteriaceae</taxon>
        <taxon>Heliomicrobium</taxon>
    </lineage>
</organism>
<proteinExistence type="predicted"/>
<evidence type="ECO:0000313" key="3">
    <source>
        <dbReference type="Proteomes" id="UP000008550"/>
    </source>
</evidence>
<dbReference type="AlphaFoldDB" id="B0THJ4"/>
<dbReference type="RefSeq" id="WP_012281962.1">
    <property type="nucleotide sequence ID" value="NC_010337.2"/>
</dbReference>
<protein>
    <submittedName>
        <fullName evidence="2">Nad-dependent epimerase/dehydratase domain protein, putative</fullName>
    </submittedName>
</protein>
<dbReference type="Gene3D" id="3.40.50.720">
    <property type="entry name" value="NAD(P)-binding Rossmann-like Domain"/>
    <property type="match status" value="1"/>
</dbReference>
<evidence type="ECO:0000259" key="1">
    <source>
        <dbReference type="Pfam" id="PF01370"/>
    </source>
</evidence>
<name>B0THJ4_HELMI</name>
<dbReference type="Proteomes" id="UP000008550">
    <property type="component" value="Chromosome"/>
</dbReference>
<dbReference type="SUPFAM" id="SSF51735">
    <property type="entry name" value="NAD(P)-binding Rossmann-fold domains"/>
    <property type="match status" value="1"/>
</dbReference>
<sequence>MIFILGGNGFVGSAFVRWCEEQQRPYVNITRDNYKDYVGQRCDVFVNANGNSKKFLAAKEPMSDFALSVESVRRSLEDFHYGVYVYLSSCDVYPDCSTSDANSEDTVIDVRQQSPYGFHKYLAEQCVRHRAEKWLILRMGGFVGPNLKKNPIYDILHGGPLWVDPESELQFLPTDEMPRIVTRILEAGRTNETFNTCGRGVVKLSDVMKRSGRHVNVVEEAARVRYEVNVSKLSRIFDIPESSASVQNYITMYK</sequence>
<dbReference type="eggNOG" id="COG0451">
    <property type="taxonomic scope" value="Bacteria"/>
</dbReference>
<dbReference type="InterPro" id="IPR036291">
    <property type="entry name" value="NAD(P)-bd_dom_sf"/>
</dbReference>
<dbReference type="HOGENOM" id="CLU_1088683_0_0_9"/>
<keyword evidence="3" id="KW-1185">Reference proteome</keyword>
<gene>
    <name evidence="2" type="ORF">HM1_1142</name>
</gene>
<reference evidence="2 3" key="1">
    <citation type="journal article" date="2008" name="J. Bacteriol.">
        <title>The genome of Heliobacterium modesticaldum, a phototrophic representative of the Firmicutes containing the simplest photosynthetic apparatus.</title>
        <authorList>
            <person name="Sattley W.M."/>
            <person name="Madigan M.T."/>
            <person name="Swingley W.D."/>
            <person name="Cheung P.C."/>
            <person name="Clocksin K.M."/>
            <person name="Conrad A.L."/>
            <person name="Dejesa L.C."/>
            <person name="Honchak B.M."/>
            <person name="Jung D.O."/>
            <person name="Karbach L.E."/>
            <person name="Kurdoglu A."/>
            <person name="Lahiri S."/>
            <person name="Mastrian S.D."/>
            <person name="Page L.E."/>
            <person name="Taylor H.L."/>
            <person name="Wang Z.T."/>
            <person name="Raymond J."/>
            <person name="Chen M."/>
            <person name="Blankenship R.E."/>
            <person name="Touchman J.W."/>
        </authorList>
    </citation>
    <scope>NUCLEOTIDE SEQUENCE [LARGE SCALE GENOMIC DNA]</scope>
    <source>
        <strain evidence="3">ATCC 51547 / Ice1</strain>
    </source>
</reference>